<accession>A0A917FWN9</accession>
<comment type="subcellular location">
    <subcellularLocation>
        <location evidence="1">Cell envelope</location>
    </subcellularLocation>
</comment>
<dbReference type="PANTHER" id="PTHR38045:SF1">
    <property type="entry name" value="HEPARINASE II_III-LIKE PROTEIN"/>
    <property type="match status" value="1"/>
</dbReference>
<protein>
    <submittedName>
        <fullName evidence="4">Oligo alginate lyase</fullName>
    </submittedName>
</protein>
<evidence type="ECO:0000259" key="2">
    <source>
        <dbReference type="Pfam" id="PF07940"/>
    </source>
</evidence>
<reference evidence="4" key="1">
    <citation type="journal article" date="2014" name="Int. J. Syst. Evol. Microbiol.">
        <title>Complete genome sequence of Corynebacterium casei LMG S-19264T (=DSM 44701T), isolated from a smear-ripened cheese.</title>
        <authorList>
            <consortium name="US DOE Joint Genome Institute (JGI-PGF)"/>
            <person name="Walter F."/>
            <person name="Albersmeier A."/>
            <person name="Kalinowski J."/>
            <person name="Ruckert C."/>
        </authorList>
    </citation>
    <scope>NUCLEOTIDE SEQUENCE</scope>
    <source>
        <strain evidence="4">CGMCC 1.16134</strain>
    </source>
</reference>
<dbReference type="Pfam" id="PF16332">
    <property type="entry name" value="DUF4962"/>
    <property type="match status" value="1"/>
</dbReference>
<evidence type="ECO:0000313" key="4">
    <source>
        <dbReference type="EMBL" id="GGG12037.1"/>
    </source>
</evidence>
<dbReference type="Gene3D" id="2.60.40.10">
    <property type="entry name" value="Immunoglobulins"/>
    <property type="match status" value="1"/>
</dbReference>
<dbReference type="PIRSF" id="PIRSF034409">
    <property type="entry name" value="Oligosach_lyase"/>
    <property type="match status" value="1"/>
</dbReference>
<feature type="domain" description="Heparinase II/III-like C-terminal" evidence="2">
    <location>
        <begin position="501"/>
        <end position="674"/>
    </location>
</feature>
<organism evidence="4 5">
    <name type="scientific">Paenibacillus albidus</name>
    <dbReference type="NCBI Taxonomy" id="2041023"/>
    <lineage>
        <taxon>Bacteria</taxon>
        <taxon>Bacillati</taxon>
        <taxon>Bacillota</taxon>
        <taxon>Bacilli</taxon>
        <taxon>Bacillales</taxon>
        <taxon>Paenibacillaceae</taxon>
        <taxon>Paenibacillus</taxon>
    </lineage>
</organism>
<dbReference type="InterPro" id="IPR013783">
    <property type="entry name" value="Ig-like_fold"/>
</dbReference>
<dbReference type="InterPro" id="IPR008929">
    <property type="entry name" value="Chondroitin_lyas"/>
</dbReference>
<proteinExistence type="predicted"/>
<sequence length="782" mass="89113">MTKMKQTSVRKPLYQPVSGPFHVDYAPDEGMVLNENPPRFTWMPAQQEDDAAYLLQLSTAPSFEESTTITMGPLAFNFYTPGEVFEAGEYYWRYALVLAEGDSMTDSDSLQHTAWSQTRRFTLPAGLAETPLPDRLNRYEGTGLGHPRLWLSPSGMEELARDVASDASSCGWNQFMANSVNPWIDAPLVAEPSPYPNNQRVAKLWRQMYIDCQEVLYAIRHLSIAGRVLHDEQLLGAAKRWLLHVAGWDTEGTTSRDYNDEAAFRIAAALAWGYDWLGDTLTEEERELVKGKLLRRTEQVAQHVIIRSKIHHVPYDSHAVRSLSSVLVPCCLALLHEEECAKEWLDYAVEYFSCLYSPWGGIDGGWAEGPMYWTTGMAYVTEAINLLRNYTGIDLYRRPFFQSTGDFPLYVYPPDAMRASFGDQSTLGEPVNLKTGYNIRQLAGVTGNRWYQWYYERVKSNDPGTEGMFYNYGWWDFNFDELVYRHDFPQIDGEPPIGIEPLKWFRDVGWVAMHHQMEDPDNHIMLLTKSSRYGSISHSHADQNSFTLHAFGEPLAADTGYYIAHGSSFHRNWRRQTRSKNNILIGGAGQYAENNKVYNMAATGRIEEAYSEPGLSYVRADATAAYAHTVPHLQRIVREIYFLQSSYFVIVDSIDLTRADSVQWLFHAVHPLRIKGQTFRINGTKAGLDGSFIYSSSGELALSSTDKFEGVDPAEYDGLPKHYHLTAETRQAVSHRIVTLLVPYRMEQPKYVPYFIDDQDHGLHLYFTEAGITQKIEVNKAY</sequence>
<dbReference type="PANTHER" id="PTHR38045">
    <property type="entry name" value="CHROMOSOME 1, WHOLE GENOME SHOTGUN SEQUENCE"/>
    <property type="match status" value="1"/>
</dbReference>
<evidence type="ECO:0000256" key="1">
    <source>
        <dbReference type="ARBA" id="ARBA00004196"/>
    </source>
</evidence>
<dbReference type="Gene3D" id="2.70.98.70">
    <property type="match status" value="1"/>
</dbReference>
<dbReference type="InterPro" id="IPR012480">
    <property type="entry name" value="Hepar_II_III_C"/>
</dbReference>
<keyword evidence="4" id="KW-0456">Lyase</keyword>
<name>A0A917FWN9_9BACL</name>
<dbReference type="Proteomes" id="UP000637643">
    <property type="component" value="Unassembled WGS sequence"/>
</dbReference>
<evidence type="ECO:0000259" key="3">
    <source>
        <dbReference type="Pfam" id="PF16332"/>
    </source>
</evidence>
<feature type="domain" description="Heparinase II N-terminal" evidence="3">
    <location>
        <begin position="30"/>
        <end position="464"/>
    </location>
</feature>
<comment type="caution">
    <text evidence="4">The sequence shown here is derived from an EMBL/GenBank/DDBJ whole genome shotgun (WGS) entry which is preliminary data.</text>
</comment>
<dbReference type="EMBL" id="BMKR01000055">
    <property type="protein sequence ID" value="GGG12037.1"/>
    <property type="molecule type" value="Genomic_DNA"/>
</dbReference>
<keyword evidence="5" id="KW-1185">Reference proteome</keyword>
<dbReference type="GO" id="GO:0016829">
    <property type="term" value="F:lyase activity"/>
    <property type="evidence" value="ECO:0007669"/>
    <property type="project" value="UniProtKB-KW"/>
</dbReference>
<dbReference type="Gene3D" id="1.50.10.100">
    <property type="entry name" value="Chondroitin AC/alginate lyase"/>
    <property type="match status" value="1"/>
</dbReference>
<dbReference type="InterPro" id="IPR012364">
    <property type="entry name" value="Oligosacch_lyase"/>
</dbReference>
<dbReference type="InterPro" id="IPR032518">
    <property type="entry name" value="HepII_N"/>
</dbReference>
<evidence type="ECO:0000313" key="5">
    <source>
        <dbReference type="Proteomes" id="UP000637643"/>
    </source>
</evidence>
<reference evidence="4" key="2">
    <citation type="submission" date="2020-09" db="EMBL/GenBank/DDBJ databases">
        <authorList>
            <person name="Sun Q."/>
            <person name="Zhou Y."/>
        </authorList>
    </citation>
    <scope>NUCLEOTIDE SEQUENCE</scope>
    <source>
        <strain evidence="4">CGMCC 1.16134</strain>
    </source>
</reference>
<dbReference type="AlphaFoldDB" id="A0A917FWN9"/>
<dbReference type="SUPFAM" id="SSF48230">
    <property type="entry name" value="Chondroitin AC/alginate lyase"/>
    <property type="match status" value="1"/>
</dbReference>
<dbReference type="Pfam" id="PF07940">
    <property type="entry name" value="Hepar_II_III_C"/>
    <property type="match status" value="1"/>
</dbReference>
<dbReference type="GO" id="GO:0030313">
    <property type="term" value="C:cell envelope"/>
    <property type="evidence" value="ECO:0007669"/>
    <property type="project" value="UniProtKB-SubCell"/>
</dbReference>
<gene>
    <name evidence="4" type="ORF">GCM10010912_65580</name>
</gene>